<sequence>MLTEILTFHQVMPDYLDFLLAFGLQSDPRDLSFSSFREQTWLKPAFAHHGIKSLGRSGRQYELCYNLKGVTEISVDPEDEANNEHSIRQAAFYHRLDVIGGNSLWIVTKGGTDLQKRFKELTGPTNKGYHHRLYTAADIQSLLKWQEKICEVITTLESNVEVMTSLMRFYIALESHKYFDLRLSCADDIDEFANKLSRMIDDFKLQINRTRALEKLTTDRGELVKHHRLERLNQNMEREAMLVRIVTFVTLIYLPATFVSTFFSTDIIKYQDSESPNGNFSMVAMERWLQVTLPLTAITLGLAYAGKWWVENKAQHGLFSREAARDRTLNAGDDDGMEYLSVWSTLGIRNRWLRQRGKPASAIPLLPFTKSSAYCSTDMMTDGGKRTQSGLS</sequence>
<evidence type="ECO:0000313" key="4">
    <source>
        <dbReference type="Proteomes" id="UP000295083"/>
    </source>
</evidence>
<dbReference type="Gene3D" id="1.20.58.340">
    <property type="entry name" value="Magnesium transport protein CorA, transmembrane region"/>
    <property type="match status" value="1"/>
</dbReference>
<keyword evidence="1" id="KW-1133">Transmembrane helix</keyword>
<gene>
    <name evidence="3" type="ORF">C8035_v007057</name>
</gene>
<evidence type="ECO:0000313" key="3">
    <source>
        <dbReference type="EMBL" id="TDZ37300.1"/>
    </source>
</evidence>
<evidence type="ECO:0000259" key="2">
    <source>
        <dbReference type="Pfam" id="PF26616"/>
    </source>
</evidence>
<organism evidence="3 4">
    <name type="scientific">Colletotrichum spinosum</name>
    <dbReference type="NCBI Taxonomy" id="1347390"/>
    <lineage>
        <taxon>Eukaryota</taxon>
        <taxon>Fungi</taxon>
        <taxon>Dikarya</taxon>
        <taxon>Ascomycota</taxon>
        <taxon>Pezizomycotina</taxon>
        <taxon>Sordariomycetes</taxon>
        <taxon>Hypocreomycetidae</taxon>
        <taxon>Glomerellales</taxon>
        <taxon>Glomerellaceae</taxon>
        <taxon>Colletotrichum</taxon>
        <taxon>Colletotrichum orbiculare species complex</taxon>
    </lineage>
</organism>
<feature type="domain" description="CorA-like transporter" evidence="2">
    <location>
        <begin position="1"/>
        <end position="131"/>
    </location>
</feature>
<keyword evidence="4" id="KW-1185">Reference proteome</keyword>
<name>A0A4R8QH88_9PEZI</name>
<feature type="transmembrane region" description="Helical" evidence="1">
    <location>
        <begin position="241"/>
        <end position="268"/>
    </location>
</feature>
<proteinExistence type="predicted"/>
<keyword evidence="1" id="KW-0812">Transmembrane</keyword>
<accession>A0A4R8QH88</accession>
<feature type="transmembrane region" description="Helical" evidence="1">
    <location>
        <begin position="288"/>
        <end position="310"/>
    </location>
</feature>
<protein>
    <recommendedName>
        <fullName evidence="2">CorA-like transporter domain-containing protein</fullName>
    </recommendedName>
</protein>
<dbReference type="Pfam" id="PF26616">
    <property type="entry name" value="CorA-like"/>
    <property type="match status" value="1"/>
</dbReference>
<dbReference type="Proteomes" id="UP000295083">
    <property type="component" value="Unassembled WGS sequence"/>
</dbReference>
<dbReference type="EMBL" id="QAPG01000024">
    <property type="protein sequence ID" value="TDZ37300.1"/>
    <property type="molecule type" value="Genomic_DNA"/>
</dbReference>
<keyword evidence="1" id="KW-0472">Membrane</keyword>
<reference evidence="3 4" key="1">
    <citation type="submission" date="2018-11" db="EMBL/GenBank/DDBJ databases">
        <title>Genome sequence and assembly of Colletotrichum spinosum.</title>
        <authorList>
            <person name="Gan P."/>
            <person name="Shirasu K."/>
        </authorList>
    </citation>
    <scope>NUCLEOTIDE SEQUENCE [LARGE SCALE GENOMIC DNA]</scope>
    <source>
        <strain evidence="3 4">CBS 515.97</strain>
    </source>
</reference>
<dbReference type="AlphaFoldDB" id="A0A4R8QH88"/>
<evidence type="ECO:0000256" key="1">
    <source>
        <dbReference type="SAM" id="Phobius"/>
    </source>
</evidence>
<dbReference type="InterPro" id="IPR058257">
    <property type="entry name" value="CorA-like_dom"/>
</dbReference>
<comment type="caution">
    <text evidence="3">The sequence shown here is derived from an EMBL/GenBank/DDBJ whole genome shotgun (WGS) entry which is preliminary data.</text>
</comment>